<comment type="caution">
    <text evidence="2">The sequence shown here is derived from an EMBL/GenBank/DDBJ whole genome shotgun (WGS) entry which is preliminary data.</text>
</comment>
<name>A0ABW7JSX8_9NOCA</name>
<evidence type="ECO:0000313" key="3">
    <source>
        <dbReference type="Proteomes" id="UP001609175"/>
    </source>
</evidence>
<dbReference type="EMBL" id="JBIMSO010000059">
    <property type="protein sequence ID" value="MFH5210136.1"/>
    <property type="molecule type" value="Genomic_DNA"/>
</dbReference>
<gene>
    <name evidence="2" type="ORF">ACHIPZ_18300</name>
</gene>
<proteinExistence type="predicted"/>
<dbReference type="RefSeq" id="WP_395115807.1">
    <property type="nucleotide sequence ID" value="NZ_JBIMSO010000059.1"/>
</dbReference>
<protein>
    <submittedName>
        <fullName evidence="2">DUF3105 domain-containing protein</fullName>
    </submittedName>
</protein>
<dbReference type="Pfam" id="PF11303">
    <property type="entry name" value="DUF3105"/>
    <property type="match status" value="1"/>
</dbReference>
<accession>A0ABW7JSX8</accession>
<reference evidence="2 3" key="1">
    <citation type="submission" date="2024-10" db="EMBL/GenBank/DDBJ databases">
        <authorList>
            <person name="Riesco R."/>
        </authorList>
    </citation>
    <scope>NUCLEOTIDE SEQUENCE [LARGE SCALE GENOMIC DNA]</scope>
    <source>
        <strain evidence="2 3">NCIMB 15449</strain>
    </source>
</reference>
<organism evidence="2 3">
    <name type="scientific">Antrihabitans spumae</name>
    <dbReference type="NCBI Taxonomy" id="3373370"/>
    <lineage>
        <taxon>Bacteria</taxon>
        <taxon>Bacillati</taxon>
        <taxon>Actinomycetota</taxon>
        <taxon>Actinomycetes</taxon>
        <taxon>Mycobacteriales</taxon>
        <taxon>Nocardiaceae</taxon>
        <taxon>Antrihabitans</taxon>
    </lineage>
</organism>
<evidence type="ECO:0000256" key="1">
    <source>
        <dbReference type="SAM" id="MobiDB-lite"/>
    </source>
</evidence>
<feature type="region of interest" description="Disordered" evidence="1">
    <location>
        <begin position="167"/>
        <end position="227"/>
    </location>
</feature>
<dbReference type="Proteomes" id="UP001609175">
    <property type="component" value="Unassembled WGS sequence"/>
</dbReference>
<dbReference type="InterPro" id="IPR021454">
    <property type="entry name" value="DUF3105"/>
</dbReference>
<evidence type="ECO:0000313" key="2">
    <source>
        <dbReference type="EMBL" id="MFH5210136.1"/>
    </source>
</evidence>
<sequence length="227" mass="24003">MAFVGSLVYHFVPKVVDRSEAERFTPSGENADPSANIDGIVKMDYAAGQHVMAPQRVGYDTSPPYGGPHDQYWATCTGTVYSSPIRVENAVHSLEHGAVWITYDPERIGSDIETLTDKVDGQPYTMLSPFPGSSAPISLQAWGRQLQVYDAQDKRITQFIAALRQNSNTAPEAGASCSTIPGGFDPSAPPPMDQTAPGPDALPMPVGEGSDPAQIPLPGSGGTDGGK</sequence>